<organism evidence="1 2">
    <name type="scientific">Phaeosphaeria nodorum (strain SN15 / ATCC MYA-4574 / FGSC 10173)</name>
    <name type="common">Glume blotch fungus</name>
    <name type="synonym">Parastagonospora nodorum</name>
    <dbReference type="NCBI Taxonomy" id="321614"/>
    <lineage>
        <taxon>Eukaryota</taxon>
        <taxon>Fungi</taxon>
        <taxon>Dikarya</taxon>
        <taxon>Ascomycota</taxon>
        <taxon>Pezizomycotina</taxon>
        <taxon>Dothideomycetes</taxon>
        <taxon>Pleosporomycetidae</taxon>
        <taxon>Pleosporales</taxon>
        <taxon>Pleosporineae</taxon>
        <taxon>Phaeosphaeriaceae</taxon>
        <taxon>Parastagonospora</taxon>
    </lineage>
</organism>
<dbReference type="EMBL" id="CP069026">
    <property type="protein sequence ID" value="QRC94004.1"/>
    <property type="molecule type" value="Genomic_DNA"/>
</dbReference>
<accession>A0A7U2HXH7</accession>
<evidence type="ECO:0000313" key="2">
    <source>
        <dbReference type="Proteomes" id="UP000663193"/>
    </source>
</evidence>
<keyword evidence="2" id="KW-1185">Reference proteome</keyword>
<name>A0A7U2HXH7_PHANO</name>
<dbReference type="VEuPathDB" id="FungiDB:JI435_404970"/>
<protein>
    <submittedName>
        <fullName evidence="1">Uncharacterized protein</fullName>
    </submittedName>
</protein>
<dbReference type="AlphaFoldDB" id="A0A7U2HXH7"/>
<gene>
    <name evidence="1" type="ORF">JI435_404970</name>
</gene>
<evidence type="ECO:0000313" key="1">
    <source>
        <dbReference type="EMBL" id="QRC94004.1"/>
    </source>
</evidence>
<reference evidence="2" key="1">
    <citation type="journal article" date="2021" name="BMC Genomics">
        <title>Chromosome-level genome assembly and manually-curated proteome of model necrotroph Parastagonospora nodorum Sn15 reveals a genome-wide trove of candidate effector homologs, and redundancy of virulence-related functions within an accessory chromosome.</title>
        <authorList>
            <person name="Bertazzoni S."/>
            <person name="Jones D.A.B."/>
            <person name="Phan H.T."/>
            <person name="Tan K.-C."/>
            <person name="Hane J.K."/>
        </authorList>
    </citation>
    <scope>NUCLEOTIDE SEQUENCE [LARGE SCALE GENOMIC DNA]</scope>
    <source>
        <strain evidence="2">SN15 / ATCC MYA-4574 / FGSC 10173)</strain>
    </source>
</reference>
<dbReference type="Proteomes" id="UP000663193">
    <property type="component" value="Chromosome 4"/>
</dbReference>
<sequence>MTGHHLTRRRPLPQCVRVSGKHRAEVMSRLDCVQVGLGGPRTANSDWEVNG</sequence>
<proteinExistence type="predicted"/>